<evidence type="ECO:0000256" key="10">
    <source>
        <dbReference type="ARBA" id="ARBA00023125"/>
    </source>
</evidence>
<dbReference type="Pfam" id="PF02954">
    <property type="entry name" value="HTH_8"/>
    <property type="match status" value="1"/>
</dbReference>
<dbReference type="Gene3D" id="3.40.50.300">
    <property type="entry name" value="P-loop containing nucleotide triphosphate hydrolases"/>
    <property type="match status" value="1"/>
</dbReference>
<dbReference type="PROSITE" id="PS50045">
    <property type="entry name" value="SIGMA54_INTERACT_4"/>
    <property type="match status" value="1"/>
</dbReference>
<protein>
    <recommendedName>
        <fullName evidence="2">DNA-binding transcriptional regulator NtrC</fullName>
    </recommendedName>
    <alternativeName>
        <fullName evidence="14">Nitrogen regulation protein NR(I)</fullName>
    </alternativeName>
    <alternativeName>
        <fullName evidence="15">Nitrogen regulator I</fullName>
    </alternativeName>
</protein>
<evidence type="ECO:0000256" key="9">
    <source>
        <dbReference type="ARBA" id="ARBA00023015"/>
    </source>
</evidence>
<evidence type="ECO:0000256" key="5">
    <source>
        <dbReference type="ARBA" id="ARBA00022553"/>
    </source>
</evidence>
<proteinExistence type="predicted"/>
<dbReference type="CDD" id="cd00009">
    <property type="entry name" value="AAA"/>
    <property type="match status" value="1"/>
</dbReference>
<sequence>MIAGPTERTTVFDMTTAHTILVVDDEPSICWALEKMLTSEGHEVITGSSAEEGLRLAAQNDVSMVILDVRLPKEDGISALPKFLESTDNAPVIIITAFGDLETAVAAVKNGATDYLTKPFKLEDALRTCRTALQKSSRRTAPTATQPMDVDPSVLVGTSPAMQQVFRQIALVADSDLSVLITGETGTGKELVAAAIHRHSRRADGPYIPIAPVALNPDLIESELFGHVKGAFTGASDDRAGLFERAEGGTVLLDEIGDLPLGTQVKLLRVLEQGEYCRVGDVKPRTANVRILAATNSDLHEDVATNAFREDLFHRLTGVQIHLPPLRDRVEDIGPLCRHFLSAMKYADIESAVDDELLDQLHARPWHGNIRELKNAVGHAAVVSRGRKLTIDDFPEPKPGRDAPTTSPVLAMEKSIRVWSENAIEANPDSVTLHSDFLAATEPTLLRSVIKHTGGNRAKAAEMLGIHRGTLRDRMKAYGIDDQ</sequence>
<dbReference type="InterPro" id="IPR025943">
    <property type="entry name" value="Sigma_54_int_dom_ATP-bd_2"/>
</dbReference>
<dbReference type="InterPro" id="IPR058031">
    <property type="entry name" value="AAA_lid_NorR"/>
</dbReference>
<dbReference type="GO" id="GO:0006355">
    <property type="term" value="P:regulation of DNA-templated transcription"/>
    <property type="evidence" value="ECO:0007669"/>
    <property type="project" value="InterPro"/>
</dbReference>
<dbReference type="PROSITE" id="PS50110">
    <property type="entry name" value="RESPONSE_REGULATORY"/>
    <property type="match status" value="1"/>
</dbReference>
<feature type="domain" description="Sigma-54 factor interaction" evidence="17">
    <location>
        <begin position="155"/>
        <end position="382"/>
    </location>
</feature>
<dbReference type="PROSITE" id="PS00676">
    <property type="entry name" value="SIGMA54_INTERACT_2"/>
    <property type="match status" value="1"/>
</dbReference>
<dbReference type="Proteomes" id="UP000011529">
    <property type="component" value="Unassembled WGS sequence"/>
</dbReference>
<keyword evidence="10" id="KW-0238">DNA-binding</keyword>
<dbReference type="GO" id="GO:0043565">
    <property type="term" value="F:sequence-specific DNA binding"/>
    <property type="evidence" value="ECO:0007669"/>
    <property type="project" value="InterPro"/>
</dbReference>
<comment type="subcellular location">
    <subcellularLocation>
        <location evidence="1">Cytoplasm</location>
    </subcellularLocation>
</comment>
<evidence type="ECO:0000256" key="6">
    <source>
        <dbReference type="ARBA" id="ARBA00022741"/>
    </source>
</evidence>
<dbReference type="SUPFAM" id="SSF46689">
    <property type="entry name" value="Homeodomain-like"/>
    <property type="match status" value="1"/>
</dbReference>
<dbReference type="SUPFAM" id="SSF52540">
    <property type="entry name" value="P-loop containing nucleoside triphosphate hydrolases"/>
    <property type="match status" value="1"/>
</dbReference>
<evidence type="ECO:0000256" key="1">
    <source>
        <dbReference type="ARBA" id="ARBA00004496"/>
    </source>
</evidence>
<organism evidence="19 20">
    <name type="scientific">Rhodopirellula europaea 6C</name>
    <dbReference type="NCBI Taxonomy" id="1263867"/>
    <lineage>
        <taxon>Bacteria</taxon>
        <taxon>Pseudomonadati</taxon>
        <taxon>Planctomycetota</taxon>
        <taxon>Planctomycetia</taxon>
        <taxon>Pirellulales</taxon>
        <taxon>Pirellulaceae</taxon>
        <taxon>Rhodopirellula</taxon>
    </lineage>
</organism>
<evidence type="ECO:0000259" key="17">
    <source>
        <dbReference type="PROSITE" id="PS50045"/>
    </source>
</evidence>
<evidence type="ECO:0000256" key="12">
    <source>
        <dbReference type="ARBA" id="ARBA00023163"/>
    </source>
</evidence>
<evidence type="ECO:0000256" key="13">
    <source>
        <dbReference type="ARBA" id="ARBA00023231"/>
    </source>
</evidence>
<dbReference type="InterPro" id="IPR027417">
    <property type="entry name" value="P-loop_NTPase"/>
</dbReference>
<dbReference type="FunFam" id="3.40.50.300:FF:000006">
    <property type="entry name" value="DNA-binding transcriptional regulator NtrC"/>
    <property type="match status" value="1"/>
</dbReference>
<evidence type="ECO:0000256" key="2">
    <source>
        <dbReference type="ARBA" id="ARBA00019059"/>
    </source>
</evidence>
<keyword evidence="8" id="KW-0902">Two-component regulatory system</keyword>
<dbReference type="SMART" id="SM00382">
    <property type="entry name" value="AAA"/>
    <property type="match status" value="1"/>
</dbReference>
<evidence type="ECO:0000313" key="19">
    <source>
        <dbReference type="EMBL" id="EMB17861.1"/>
    </source>
</evidence>
<evidence type="ECO:0000256" key="4">
    <source>
        <dbReference type="ARBA" id="ARBA00022491"/>
    </source>
</evidence>
<keyword evidence="12" id="KW-0804">Transcription</keyword>
<dbReference type="AlphaFoldDB" id="M2A855"/>
<reference evidence="19" key="2">
    <citation type="journal article" date="2013" name="Mar. Genomics">
        <title>Expression of sulfatases in Rhodopirellula baltica and the diversity of sulfatases in the genus Rhodopirellula.</title>
        <authorList>
            <person name="Wegner C.E."/>
            <person name="Richter-Heitmann T."/>
            <person name="Klindworth A."/>
            <person name="Klockow C."/>
            <person name="Richter M."/>
            <person name="Achstetter T."/>
            <person name="Glockner F.O."/>
            <person name="Harder J."/>
        </authorList>
    </citation>
    <scope>NUCLEOTIDE SEQUENCE [LARGE SCALE GENOMIC DNA]</scope>
    <source>
        <strain evidence="19">6C</strain>
    </source>
</reference>
<keyword evidence="9" id="KW-0805">Transcription regulation</keyword>
<dbReference type="PANTHER" id="PTHR32071:SF95">
    <property type="entry name" value="DNA-BINDING TRANSCRIPTIONAL REGULATOR NTRC"/>
    <property type="match status" value="1"/>
</dbReference>
<gene>
    <name evidence="19" type="ORF">RE6C_01415</name>
</gene>
<reference evidence="19" key="1">
    <citation type="submission" date="2012-11" db="EMBL/GenBank/DDBJ databases">
        <title>Permanent draft genomes of Rhodopirellula europaea strain SH398 and 6C.</title>
        <authorList>
            <person name="Richter M."/>
            <person name="Richter-Heitmann T."/>
            <person name="Frank C."/>
            <person name="Harder J."/>
            <person name="Glockner F.O."/>
        </authorList>
    </citation>
    <scope>NUCLEOTIDE SEQUENCE</scope>
    <source>
        <strain evidence="19">6C</strain>
    </source>
</reference>
<dbReference type="InterPro" id="IPR003593">
    <property type="entry name" value="AAA+_ATPase"/>
</dbReference>
<dbReference type="InterPro" id="IPR002078">
    <property type="entry name" value="Sigma_54_int"/>
</dbReference>
<dbReference type="InterPro" id="IPR025662">
    <property type="entry name" value="Sigma_54_int_dom_ATP-bd_1"/>
</dbReference>
<evidence type="ECO:0000256" key="3">
    <source>
        <dbReference type="ARBA" id="ARBA00022490"/>
    </source>
</evidence>
<keyword evidence="4" id="KW-0678">Repressor</keyword>
<keyword evidence="6" id="KW-0547">Nucleotide-binding</keyword>
<dbReference type="SMART" id="SM00448">
    <property type="entry name" value="REC"/>
    <property type="match status" value="1"/>
</dbReference>
<dbReference type="PANTHER" id="PTHR32071">
    <property type="entry name" value="TRANSCRIPTIONAL REGULATORY PROTEIN"/>
    <property type="match status" value="1"/>
</dbReference>
<dbReference type="GO" id="GO:0005524">
    <property type="term" value="F:ATP binding"/>
    <property type="evidence" value="ECO:0007669"/>
    <property type="project" value="UniProtKB-KW"/>
</dbReference>
<evidence type="ECO:0000256" key="15">
    <source>
        <dbReference type="ARBA" id="ARBA00031910"/>
    </source>
</evidence>
<feature type="modified residue" description="4-aspartylphosphate" evidence="16">
    <location>
        <position position="68"/>
    </location>
</feature>
<dbReference type="Gene3D" id="1.10.8.60">
    <property type="match status" value="1"/>
</dbReference>
<dbReference type="PATRIC" id="fig|1263867.3.peg.1498"/>
<keyword evidence="7" id="KW-0067">ATP-binding</keyword>
<dbReference type="Gene3D" id="1.10.10.60">
    <property type="entry name" value="Homeodomain-like"/>
    <property type="match status" value="1"/>
</dbReference>
<dbReference type="InterPro" id="IPR011006">
    <property type="entry name" value="CheY-like_superfamily"/>
</dbReference>
<evidence type="ECO:0000256" key="16">
    <source>
        <dbReference type="PROSITE-ProRule" id="PRU00169"/>
    </source>
</evidence>
<dbReference type="Pfam" id="PF25601">
    <property type="entry name" value="AAA_lid_14"/>
    <property type="match status" value="1"/>
</dbReference>
<dbReference type="InterPro" id="IPR001789">
    <property type="entry name" value="Sig_transdc_resp-reg_receiver"/>
</dbReference>
<keyword evidence="13" id="KW-0535">Nitrogen fixation</keyword>
<evidence type="ECO:0000256" key="14">
    <source>
        <dbReference type="ARBA" id="ARBA00029881"/>
    </source>
</evidence>
<evidence type="ECO:0000256" key="7">
    <source>
        <dbReference type="ARBA" id="ARBA00022840"/>
    </source>
</evidence>
<dbReference type="GO" id="GO:0000160">
    <property type="term" value="P:phosphorelay signal transduction system"/>
    <property type="evidence" value="ECO:0007669"/>
    <property type="project" value="UniProtKB-KW"/>
</dbReference>
<comment type="caution">
    <text evidence="19">The sequence shown here is derived from an EMBL/GenBank/DDBJ whole genome shotgun (WGS) entry which is preliminary data.</text>
</comment>
<name>M2A855_9BACT</name>
<dbReference type="PRINTS" id="PR01590">
    <property type="entry name" value="HTHFIS"/>
</dbReference>
<evidence type="ECO:0000259" key="18">
    <source>
        <dbReference type="PROSITE" id="PS50110"/>
    </source>
</evidence>
<dbReference type="SUPFAM" id="SSF52172">
    <property type="entry name" value="CheY-like"/>
    <property type="match status" value="1"/>
</dbReference>
<evidence type="ECO:0000256" key="11">
    <source>
        <dbReference type="ARBA" id="ARBA00023159"/>
    </source>
</evidence>
<evidence type="ECO:0000256" key="8">
    <source>
        <dbReference type="ARBA" id="ARBA00023012"/>
    </source>
</evidence>
<dbReference type="Gene3D" id="3.40.50.2300">
    <property type="match status" value="1"/>
</dbReference>
<keyword evidence="5 16" id="KW-0597">Phosphoprotein</keyword>
<dbReference type="Pfam" id="PF00072">
    <property type="entry name" value="Response_reg"/>
    <property type="match status" value="1"/>
</dbReference>
<evidence type="ECO:0000313" key="20">
    <source>
        <dbReference type="Proteomes" id="UP000011529"/>
    </source>
</evidence>
<accession>M2A855</accession>
<dbReference type="GO" id="GO:0005737">
    <property type="term" value="C:cytoplasm"/>
    <property type="evidence" value="ECO:0007669"/>
    <property type="project" value="UniProtKB-SubCell"/>
</dbReference>
<dbReference type="Pfam" id="PF00158">
    <property type="entry name" value="Sigma54_activat"/>
    <property type="match status" value="1"/>
</dbReference>
<dbReference type="InterPro" id="IPR002197">
    <property type="entry name" value="HTH_Fis"/>
</dbReference>
<keyword evidence="3" id="KW-0963">Cytoplasm</keyword>
<dbReference type="InterPro" id="IPR009057">
    <property type="entry name" value="Homeodomain-like_sf"/>
</dbReference>
<dbReference type="PROSITE" id="PS00675">
    <property type="entry name" value="SIGMA54_INTERACT_1"/>
    <property type="match status" value="1"/>
</dbReference>
<feature type="domain" description="Response regulatory" evidence="18">
    <location>
        <begin position="19"/>
        <end position="133"/>
    </location>
</feature>
<keyword evidence="20" id="KW-1185">Reference proteome</keyword>
<keyword evidence="11" id="KW-0010">Activator</keyword>
<dbReference type="EMBL" id="ANMO01000084">
    <property type="protein sequence ID" value="EMB17861.1"/>
    <property type="molecule type" value="Genomic_DNA"/>
</dbReference>